<feature type="region of interest" description="Disordered" evidence="1">
    <location>
        <begin position="78"/>
        <end position="101"/>
    </location>
</feature>
<organism evidence="2">
    <name type="scientific">Schistosoma mansoni</name>
    <name type="common">Blood fluke</name>
    <dbReference type="NCBI Taxonomy" id="6183"/>
    <lineage>
        <taxon>Eukaryota</taxon>
        <taxon>Metazoa</taxon>
        <taxon>Spiralia</taxon>
        <taxon>Lophotrochozoa</taxon>
        <taxon>Platyhelminthes</taxon>
        <taxon>Trematoda</taxon>
        <taxon>Digenea</taxon>
        <taxon>Strigeidida</taxon>
        <taxon>Schistosomatoidea</taxon>
        <taxon>Schistosomatidae</taxon>
        <taxon>Schistosoma</taxon>
    </lineage>
</organism>
<evidence type="ECO:0000256" key="1">
    <source>
        <dbReference type="SAM" id="MobiDB-lite"/>
    </source>
</evidence>
<dbReference type="WBParaSite" id="Smp_322890.2">
    <property type="protein sequence ID" value="Smp_322890.2"/>
    <property type="gene ID" value="Smp_322890"/>
</dbReference>
<proteinExistence type="predicted"/>
<reference evidence="2" key="1">
    <citation type="submission" date="2019-11" db="UniProtKB">
        <authorList>
            <consortium name="WormBaseParasite"/>
        </authorList>
    </citation>
    <scope>IDENTIFICATION</scope>
    <source>
        <strain evidence="2">Puerto Rican</strain>
    </source>
</reference>
<accession>A0A5K4F5F8</accession>
<dbReference type="FunCoup" id="A0A5K4F5F8">
    <property type="interactions" value="141"/>
</dbReference>
<sequence length="205" mass="23122">MSDSDSTLPATDDFGSRFLEFDEYSFEQTDNTESDAFSAFLPQFRSVAEQKVSFLDEQLLATTSGRKNYISLALEDDQDSNTTGNLKTGGSYGDDSEDDEVEYRPPKLLTARQISLQSQRIAVPTDIKDMKQSTAHSKLISLECLNPTKPAPTLTPEQIAVRQKRIAHRRESAKHKAEVEKLQTVERLLKVSYPIHIVQSVNHWN</sequence>
<evidence type="ECO:0000313" key="2">
    <source>
        <dbReference type="WBParaSite" id="Smp_322890.2"/>
    </source>
</evidence>
<name>A0A5K4F5F8_SCHMA</name>
<dbReference type="InParanoid" id="A0A5K4F5F8"/>
<dbReference type="AlphaFoldDB" id="A0A5K4F5F8"/>
<protein>
    <submittedName>
        <fullName evidence="2">Uncharacterized protein</fullName>
    </submittedName>
</protein>